<organism evidence="1 2">
    <name type="scientific">Parendozoicomonas haliclonae</name>
    <dbReference type="NCBI Taxonomy" id="1960125"/>
    <lineage>
        <taxon>Bacteria</taxon>
        <taxon>Pseudomonadati</taxon>
        <taxon>Pseudomonadota</taxon>
        <taxon>Gammaproteobacteria</taxon>
        <taxon>Oceanospirillales</taxon>
        <taxon>Endozoicomonadaceae</taxon>
        <taxon>Parendozoicomonas</taxon>
    </lineage>
</organism>
<name>A0A1X7AE60_9GAMM</name>
<sequence>MNRIHLGQVPRKSDGEIKYTAIRSVMIKIMVAEEELEQLQRWYKRMGTPNDPLYTEDSEKHIRANHKIKVLEGKLEQWKRDFEGTGEET</sequence>
<protein>
    <submittedName>
        <fullName evidence="1">Uncharacterized protein</fullName>
    </submittedName>
</protein>
<dbReference type="EMBL" id="FWPT01000001">
    <property type="protein sequence ID" value="SMA33519.1"/>
    <property type="molecule type" value="Genomic_DNA"/>
</dbReference>
<gene>
    <name evidence="1" type="ORF">EHSB41UT_00293</name>
</gene>
<dbReference type="Proteomes" id="UP000196573">
    <property type="component" value="Unassembled WGS sequence"/>
</dbReference>
<dbReference type="AlphaFoldDB" id="A0A1X7AE60"/>
<evidence type="ECO:0000313" key="1">
    <source>
        <dbReference type="EMBL" id="SMA33519.1"/>
    </source>
</evidence>
<accession>A0A1X7AE60</accession>
<evidence type="ECO:0000313" key="2">
    <source>
        <dbReference type="Proteomes" id="UP000196573"/>
    </source>
</evidence>
<keyword evidence="2" id="KW-1185">Reference proteome</keyword>
<reference evidence="1 2" key="1">
    <citation type="submission" date="2017-03" db="EMBL/GenBank/DDBJ databases">
        <authorList>
            <person name="Afonso C.L."/>
            <person name="Miller P.J."/>
            <person name="Scott M.A."/>
            <person name="Spackman E."/>
            <person name="Goraichik I."/>
            <person name="Dimitrov K.M."/>
            <person name="Suarez D.L."/>
            <person name="Swayne D.E."/>
        </authorList>
    </citation>
    <scope>NUCLEOTIDE SEQUENCE [LARGE SCALE GENOMIC DNA]</scope>
    <source>
        <strain evidence="1">SB41UT1</strain>
    </source>
</reference>
<proteinExistence type="predicted"/>
<dbReference type="RefSeq" id="WP_087106180.1">
    <property type="nucleotide sequence ID" value="NZ_CBCSCN010000004.1"/>
</dbReference>
<dbReference type="OrthoDB" id="6199183at2"/>